<evidence type="ECO:0000313" key="3">
    <source>
        <dbReference type="Proteomes" id="UP000053259"/>
    </source>
</evidence>
<organism evidence="2 3">
    <name type="scientific">Verruconis gallopava</name>
    <dbReference type="NCBI Taxonomy" id="253628"/>
    <lineage>
        <taxon>Eukaryota</taxon>
        <taxon>Fungi</taxon>
        <taxon>Dikarya</taxon>
        <taxon>Ascomycota</taxon>
        <taxon>Pezizomycotina</taxon>
        <taxon>Dothideomycetes</taxon>
        <taxon>Pleosporomycetidae</taxon>
        <taxon>Venturiales</taxon>
        <taxon>Sympoventuriaceae</taxon>
        <taxon>Verruconis</taxon>
    </lineage>
</organism>
<dbReference type="Proteomes" id="UP000053259">
    <property type="component" value="Unassembled WGS sequence"/>
</dbReference>
<sequence length="544" mass="61081">MSTFQYENILLPDEPVLLVNRDWQVPGRKPRKSKKLHEGQFSGKVHSFKNRSQTQGSRPIQFEPLPLKTKNSLVLCNISSEKTSIINKRCARNDQEREDPQHHKLKTSLPSHSSSHVGGSSHAKLPGSTAHAILAGSQTGTFGRRQCPGADACLLRLTNYDTPSFIPKARYFDFYINNIGDLMYPLKGKYLLNPLRSVWLPIVLVDELWFYSILYTVARHLHASPDHGDHERQCLYLADMLFQRLRRRLEMSSDGDGLTDVDCAAVSCLLSIEHNFGTKEALAHHAKGLATFISKRGGVNRISGVLRTKICRADVEAAIDFETEPAIIYPDKTEVTSLQRELPGPAAHYTEHPAYSAVLRYLSVPLAGIASDLMSLVWYLESETASSKLLNPFTIDEKVLNLEYRLVRYKGDNLTLLDNAFRTACMIFIKCIITPISRVRSTSTALVNSLLKYVSRTSSLPYPLSLWILYMGQIAICELDYEKMAISSMLTNELRSKAQGTSPTWSTVKSHLKKIAWVDSIFDQVGEKIWTEFNGVTAIKTASS</sequence>
<dbReference type="GeneID" id="27309312"/>
<accession>A0A0D1Y058</accession>
<evidence type="ECO:0008006" key="4">
    <source>
        <dbReference type="Google" id="ProtNLM"/>
    </source>
</evidence>
<dbReference type="OrthoDB" id="4158087at2759"/>
<dbReference type="STRING" id="253628.A0A0D1Y058"/>
<dbReference type="InParanoid" id="A0A0D1Y058"/>
<keyword evidence="3" id="KW-1185">Reference proteome</keyword>
<dbReference type="RefSeq" id="XP_016218305.1">
    <property type="nucleotide sequence ID" value="XM_016354210.1"/>
</dbReference>
<dbReference type="VEuPathDB" id="FungiDB:PV09_01339"/>
<proteinExistence type="predicted"/>
<protein>
    <recommendedName>
        <fullName evidence="4">Transcription factor domain-containing protein</fullName>
    </recommendedName>
</protein>
<dbReference type="PANTHER" id="PTHR37540:SF5">
    <property type="entry name" value="TRANSCRIPTION FACTOR DOMAIN-CONTAINING PROTEIN"/>
    <property type="match status" value="1"/>
</dbReference>
<dbReference type="Pfam" id="PF11951">
    <property type="entry name" value="Fungal_trans_2"/>
    <property type="match status" value="1"/>
</dbReference>
<feature type="region of interest" description="Disordered" evidence="1">
    <location>
        <begin position="27"/>
        <end position="62"/>
    </location>
</feature>
<dbReference type="EMBL" id="KN847531">
    <property type="protein sequence ID" value="KIW08436.1"/>
    <property type="molecule type" value="Genomic_DNA"/>
</dbReference>
<reference evidence="2 3" key="1">
    <citation type="submission" date="2015-01" db="EMBL/GenBank/DDBJ databases">
        <title>The Genome Sequence of Ochroconis gallopava CBS43764.</title>
        <authorList>
            <consortium name="The Broad Institute Genomics Platform"/>
            <person name="Cuomo C."/>
            <person name="de Hoog S."/>
            <person name="Gorbushina A."/>
            <person name="Stielow B."/>
            <person name="Teixiera M."/>
            <person name="Abouelleil A."/>
            <person name="Chapman S.B."/>
            <person name="Priest M."/>
            <person name="Young S.K."/>
            <person name="Wortman J."/>
            <person name="Nusbaum C."/>
            <person name="Birren B."/>
        </authorList>
    </citation>
    <scope>NUCLEOTIDE SEQUENCE [LARGE SCALE GENOMIC DNA]</scope>
    <source>
        <strain evidence="2 3">CBS 43764</strain>
    </source>
</reference>
<feature type="region of interest" description="Disordered" evidence="1">
    <location>
        <begin position="91"/>
        <end position="124"/>
    </location>
</feature>
<dbReference type="HOGENOM" id="CLU_035146_0_0_1"/>
<name>A0A0D1Y058_9PEZI</name>
<dbReference type="PANTHER" id="PTHR37540">
    <property type="entry name" value="TRANSCRIPTION FACTOR (ACR-2), PUTATIVE-RELATED-RELATED"/>
    <property type="match status" value="1"/>
</dbReference>
<dbReference type="InterPro" id="IPR021858">
    <property type="entry name" value="Fun_TF"/>
</dbReference>
<evidence type="ECO:0000313" key="2">
    <source>
        <dbReference type="EMBL" id="KIW08436.1"/>
    </source>
</evidence>
<evidence type="ECO:0000256" key="1">
    <source>
        <dbReference type="SAM" id="MobiDB-lite"/>
    </source>
</evidence>
<feature type="compositionally biased region" description="Basic and acidic residues" evidence="1">
    <location>
        <begin position="91"/>
        <end position="102"/>
    </location>
</feature>
<feature type="compositionally biased region" description="Low complexity" evidence="1">
    <location>
        <begin position="107"/>
        <end position="122"/>
    </location>
</feature>
<dbReference type="AlphaFoldDB" id="A0A0D1Y058"/>
<gene>
    <name evidence="2" type="ORF">PV09_01339</name>
</gene>